<keyword evidence="5" id="KW-0812">Transmembrane</keyword>
<dbReference type="AlphaFoldDB" id="A0A0F4ZAC7"/>
<dbReference type="PANTHER" id="PTHR12652:SF50">
    <property type="entry name" value="PEROXIN 11"/>
    <property type="match status" value="1"/>
</dbReference>
<dbReference type="PANTHER" id="PTHR12652">
    <property type="entry name" value="PEROXISOMAL BIOGENESIS FACTOR 11"/>
    <property type="match status" value="1"/>
</dbReference>
<evidence type="ECO:0000256" key="3">
    <source>
        <dbReference type="ARBA" id="ARBA00023140"/>
    </source>
</evidence>
<feature type="transmembrane region" description="Helical" evidence="5">
    <location>
        <begin position="102"/>
        <end position="119"/>
    </location>
</feature>
<keyword evidence="1" id="KW-0962">Peroxisome biogenesis</keyword>
<evidence type="ECO:0000256" key="1">
    <source>
        <dbReference type="ARBA" id="ARBA00022593"/>
    </source>
</evidence>
<dbReference type="OrthoDB" id="411017at2759"/>
<accession>A0A0F4ZAC7</accession>
<dbReference type="GO" id="GO:0005778">
    <property type="term" value="C:peroxisomal membrane"/>
    <property type="evidence" value="ECO:0007669"/>
    <property type="project" value="UniProtKB-SubCell"/>
</dbReference>
<evidence type="ECO:0000256" key="2">
    <source>
        <dbReference type="ARBA" id="ARBA00023136"/>
    </source>
</evidence>
<evidence type="ECO:0000256" key="5">
    <source>
        <dbReference type="SAM" id="Phobius"/>
    </source>
</evidence>
<evidence type="ECO:0000313" key="7">
    <source>
        <dbReference type="Proteomes" id="UP000033483"/>
    </source>
</evidence>
<keyword evidence="5" id="KW-1133">Transmembrane helix</keyword>
<proteinExistence type="predicted"/>
<evidence type="ECO:0008006" key="8">
    <source>
        <dbReference type="Google" id="ProtNLM"/>
    </source>
</evidence>
<dbReference type="Pfam" id="PF05648">
    <property type="entry name" value="PEX11"/>
    <property type="match status" value="1"/>
</dbReference>
<organism evidence="6 7">
    <name type="scientific">Thielaviopsis punctulata</name>
    <dbReference type="NCBI Taxonomy" id="72032"/>
    <lineage>
        <taxon>Eukaryota</taxon>
        <taxon>Fungi</taxon>
        <taxon>Dikarya</taxon>
        <taxon>Ascomycota</taxon>
        <taxon>Pezizomycotina</taxon>
        <taxon>Sordariomycetes</taxon>
        <taxon>Hypocreomycetidae</taxon>
        <taxon>Microascales</taxon>
        <taxon>Ceratocystidaceae</taxon>
        <taxon>Thielaviopsis</taxon>
    </lineage>
</organism>
<keyword evidence="2 5" id="KW-0472">Membrane</keyword>
<dbReference type="InterPro" id="IPR008733">
    <property type="entry name" value="PEX11"/>
</dbReference>
<evidence type="ECO:0000256" key="4">
    <source>
        <dbReference type="ARBA" id="ARBA00046271"/>
    </source>
</evidence>
<feature type="transmembrane region" description="Helical" evidence="5">
    <location>
        <begin position="139"/>
        <end position="158"/>
    </location>
</feature>
<dbReference type="GO" id="GO:0016559">
    <property type="term" value="P:peroxisome fission"/>
    <property type="evidence" value="ECO:0007669"/>
    <property type="project" value="InterPro"/>
</dbReference>
<dbReference type="EMBL" id="LAEV01001683">
    <property type="protein sequence ID" value="KKA27459.1"/>
    <property type="molecule type" value="Genomic_DNA"/>
</dbReference>
<evidence type="ECO:0000313" key="6">
    <source>
        <dbReference type="EMBL" id="KKA27459.1"/>
    </source>
</evidence>
<name>A0A0F4ZAC7_9PEZI</name>
<protein>
    <recommendedName>
        <fullName evidence="8">Peroxisomal biogenesis factor 11</fullName>
    </recommendedName>
</protein>
<gene>
    <name evidence="6" type="ORF">TD95_004998</name>
</gene>
<reference evidence="6 7" key="1">
    <citation type="submission" date="2015-03" db="EMBL/GenBank/DDBJ databases">
        <authorList>
            <person name="Radwan O."/>
            <person name="Al-Naeli F.A."/>
            <person name="Rendon G.A."/>
            <person name="Fields C."/>
        </authorList>
    </citation>
    <scope>NUCLEOTIDE SEQUENCE [LARGE SCALE GENOMIC DNA]</scope>
    <source>
        <strain evidence="6">CR-DP1</strain>
    </source>
</reference>
<sequence length="235" mass="26598">MGAVSQQPTVGNYLQYVATNMGRDKTMRCLQYYGKFYAWYLTRTNGTKDQIAPWSALMTQVAMVRKVMRTGKFVEHFRNALKAFSNKGADPALRYMTVVRHLVFTLFLLFDSSTVLHALGIVKMSKERAKKLGHETLRFWALAIFSDMLVNAYRLVLLSERAAMVDKKEADGVVEHRKITKERSEIRTKLICSALDITAPTAGLKWAKFDDGLVGLSGIISSFISVSAEWSRLRD</sequence>
<keyword evidence="3" id="KW-0576">Peroxisome</keyword>
<comment type="subcellular location">
    <subcellularLocation>
        <location evidence="4">Peroxisome membrane</location>
    </subcellularLocation>
</comment>
<dbReference type="Proteomes" id="UP000033483">
    <property type="component" value="Unassembled WGS sequence"/>
</dbReference>
<keyword evidence="7" id="KW-1185">Reference proteome</keyword>
<comment type="caution">
    <text evidence="6">The sequence shown here is derived from an EMBL/GenBank/DDBJ whole genome shotgun (WGS) entry which is preliminary data.</text>
</comment>